<dbReference type="AlphaFoldDB" id="A0A7W7LD35"/>
<gene>
    <name evidence="1" type="ORF">FHS38_003470</name>
</gene>
<keyword evidence="2" id="KW-1185">Reference proteome</keyword>
<sequence>MRFAGRWKAPLPPGTLYAKPADIEHYPGWWPAFRLPGAFQPGVPGR</sequence>
<dbReference type="Proteomes" id="UP000556436">
    <property type="component" value="Unassembled WGS sequence"/>
</dbReference>
<accession>A0A7W7LD35</accession>
<name>A0A7W7LD35_STRNE</name>
<proteinExistence type="predicted"/>
<evidence type="ECO:0000313" key="2">
    <source>
        <dbReference type="Proteomes" id="UP000556436"/>
    </source>
</evidence>
<organism evidence="1 2">
    <name type="scientific">Streptomyces netropsis</name>
    <name type="common">Streptoverticillium netropsis</name>
    <dbReference type="NCBI Taxonomy" id="55404"/>
    <lineage>
        <taxon>Bacteria</taxon>
        <taxon>Bacillati</taxon>
        <taxon>Actinomycetota</taxon>
        <taxon>Actinomycetes</taxon>
        <taxon>Kitasatosporales</taxon>
        <taxon>Streptomycetaceae</taxon>
        <taxon>Streptomyces</taxon>
    </lineage>
</organism>
<evidence type="ECO:0000313" key="1">
    <source>
        <dbReference type="EMBL" id="MBB4887416.1"/>
    </source>
</evidence>
<dbReference type="EMBL" id="JACHJG010000006">
    <property type="protein sequence ID" value="MBB4887416.1"/>
    <property type="molecule type" value="Genomic_DNA"/>
</dbReference>
<protein>
    <submittedName>
        <fullName evidence="1">Uncharacterized protein</fullName>
    </submittedName>
</protein>
<reference evidence="1 2" key="1">
    <citation type="submission" date="2020-08" db="EMBL/GenBank/DDBJ databases">
        <title>Genomic Encyclopedia of Type Strains, Phase III (KMG-III): the genomes of soil and plant-associated and newly described type strains.</title>
        <authorList>
            <person name="Whitman W."/>
        </authorList>
    </citation>
    <scope>NUCLEOTIDE SEQUENCE [LARGE SCALE GENOMIC DNA]</scope>
    <source>
        <strain evidence="1 2">CECT 3265</strain>
    </source>
</reference>
<comment type="caution">
    <text evidence="1">The sequence shown here is derived from an EMBL/GenBank/DDBJ whole genome shotgun (WGS) entry which is preliminary data.</text>
</comment>